<evidence type="ECO:0000313" key="7">
    <source>
        <dbReference type="Proteomes" id="UP000053398"/>
    </source>
</evidence>
<protein>
    <submittedName>
        <fullName evidence="6">Transcriptional regulator</fullName>
    </submittedName>
</protein>
<keyword evidence="2" id="KW-0238">DNA-binding</keyword>
<dbReference type="SUPFAM" id="SSF46894">
    <property type="entry name" value="C-terminal effector domain of the bipartite response regulators"/>
    <property type="match status" value="1"/>
</dbReference>
<comment type="caution">
    <text evidence="6">The sequence shown here is derived from an EMBL/GenBank/DDBJ whole genome shotgun (WGS) entry which is preliminary data.</text>
</comment>
<evidence type="ECO:0000313" key="6">
    <source>
        <dbReference type="EMBL" id="KUN18256.1"/>
    </source>
</evidence>
<dbReference type="Gene3D" id="1.10.10.10">
    <property type="entry name" value="Winged helix-like DNA-binding domain superfamily/Winged helix DNA-binding domain"/>
    <property type="match status" value="1"/>
</dbReference>
<dbReference type="GO" id="GO:0003677">
    <property type="term" value="F:DNA binding"/>
    <property type="evidence" value="ECO:0007669"/>
    <property type="project" value="UniProtKB-KW"/>
</dbReference>
<dbReference type="InterPro" id="IPR000792">
    <property type="entry name" value="Tscrpt_reg_LuxR_C"/>
</dbReference>
<dbReference type="AlphaFoldDB" id="A0A101PV59"/>
<reference evidence="6 7" key="1">
    <citation type="submission" date="2015-10" db="EMBL/GenBank/DDBJ databases">
        <title>Draft genome sequence of Streptomyces corchorusii DSM 40340, type strain for the species Streptomyces corchorusii.</title>
        <authorList>
            <person name="Ruckert C."/>
            <person name="Winkler A."/>
            <person name="Kalinowski J."/>
            <person name="Kampfer P."/>
            <person name="Glaeser S."/>
        </authorList>
    </citation>
    <scope>NUCLEOTIDE SEQUENCE [LARGE SCALE GENOMIC DNA]</scope>
    <source>
        <strain evidence="6 7">DSM 40340</strain>
    </source>
</reference>
<name>A0A101PV59_STRCK</name>
<dbReference type="GO" id="GO:0006355">
    <property type="term" value="P:regulation of DNA-templated transcription"/>
    <property type="evidence" value="ECO:0007669"/>
    <property type="project" value="InterPro"/>
</dbReference>
<sequence length="121" mass="13122">MRAVPGADGRRGTPPNAARPRLQRARELFGALGATAWERRAASELLAAGEAVDTSRPAWAERYDLTPREAEVTRLAAEGLSNQRIGWQLGMSHRTVASHLSRVFAKTGVSSRKHLPAALRA</sequence>
<evidence type="ECO:0000259" key="5">
    <source>
        <dbReference type="PROSITE" id="PS50043"/>
    </source>
</evidence>
<dbReference type="Proteomes" id="UP000053398">
    <property type="component" value="Unassembled WGS sequence"/>
</dbReference>
<feature type="region of interest" description="Disordered" evidence="4">
    <location>
        <begin position="1"/>
        <end position="22"/>
    </location>
</feature>
<dbReference type="PROSITE" id="PS00622">
    <property type="entry name" value="HTH_LUXR_1"/>
    <property type="match status" value="1"/>
</dbReference>
<dbReference type="PRINTS" id="PR00038">
    <property type="entry name" value="HTHLUXR"/>
</dbReference>
<dbReference type="CDD" id="cd06170">
    <property type="entry name" value="LuxR_C_like"/>
    <property type="match status" value="1"/>
</dbReference>
<dbReference type="InterPro" id="IPR036388">
    <property type="entry name" value="WH-like_DNA-bd_sf"/>
</dbReference>
<dbReference type="EMBL" id="LMWP01000044">
    <property type="protein sequence ID" value="KUN18256.1"/>
    <property type="molecule type" value="Genomic_DNA"/>
</dbReference>
<accession>A0A101PV59</accession>
<evidence type="ECO:0000256" key="2">
    <source>
        <dbReference type="ARBA" id="ARBA00023125"/>
    </source>
</evidence>
<gene>
    <name evidence="6" type="ORF">AQJ11_34880</name>
</gene>
<keyword evidence="3" id="KW-0804">Transcription</keyword>
<dbReference type="RefSeq" id="WP_059265915.1">
    <property type="nucleotide sequence ID" value="NZ_KQ948367.1"/>
</dbReference>
<keyword evidence="7" id="KW-1185">Reference proteome</keyword>
<dbReference type="PANTHER" id="PTHR44688">
    <property type="entry name" value="DNA-BINDING TRANSCRIPTIONAL ACTIVATOR DEVR_DOSR"/>
    <property type="match status" value="1"/>
</dbReference>
<dbReference type="PANTHER" id="PTHR44688:SF16">
    <property type="entry name" value="DNA-BINDING TRANSCRIPTIONAL ACTIVATOR DEVR_DOSR"/>
    <property type="match status" value="1"/>
</dbReference>
<keyword evidence="1" id="KW-0805">Transcription regulation</keyword>
<evidence type="ECO:0000256" key="4">
    <source>
        <dbReference type="SAM" id="MobiDB-lite"/>
    </source>
</evidence>
<proteinExistence type="predicted"/>
<feature type="domain" description="HTH luxR-type" evidence="5">
    <location>
        <begin position="58"/>
        <end position="121"/>
    </location>
</feature>
<evidence type="ECO:0000256" key="1">
    <source>
        <dbReference type="ARBA" id="ARBA00023015"/>
    </source>
</evidence>
<dbReference type="SMART" id="SM00421">
    <property type="entry name" value="HTH_LUXR"/>
    <property type="match status" value="1"/>
</dbReference>
<dbReference type="PROSITE" id="PS50043">
    <property type="entry name" value="HTH_LUXR_2"/>
    <property type="match status" value="1"/>
</dbReference>
<evidence type="ECO:0000256" key="3">
    <source>
        <dbReference type="ARBA" id="ARBA00023163"/>
    </source>
</evidence>
<organism evidence="6 7">
    <name type="scientific">Streptomyces corchorusii</name>
    <name type="common">Streptomyces chibaensis</name>
    <dbReference type="NCBI Taxonomy" id="1903"/>
    <lineage>
        <taxon>Bacteria</taxon>
        <taxon>Bacillati</taxon>
        <taxon>Actinomycetota</taxon>
        <taxon>Actinomycetes</taxon>
        <taxon>Kitasatosporales</taxon>
        <taxon>Streptomycetaceae</taxon>
        <taxon>Streptomyces</taxon>
    </lineage>
</organism>
<dbReference type="Pfam" id="PF00196">
    <property type="entry name" value="GerE"/>
    <property type="match status" value="1"/>
</dbReference>
<dbReference type="InterPro" id="IPR016032">
    <property type="entry name" value="Sig_transdc_resp-reg_C-effctor"/>
</dbReference>